<feature type="transmembrane region" description="Helical" evidence="6">
    <location>
        <begin position="273"/>
        <end position="289"/>
    </location>
</feature>
<evidence type="ECO:0000256" key="6">
    <source>
        <dbReference type="SAM" id="Phobius"/>
    </source>
</evidence>
<feature type="transmembrane region" description="Helical" evidence="6">
    <location>
        <begin position="398"/>
        <end position="431"/>
    </location>
</feature>
<keyword evidence="4 6" id="KW-1133">Transmembrane helix</keyword>
<feature type="domain" description="ComEC/Rec2-related protein" evidence="7">
    <location>
        <begin position="223"/>
        <end position="487"/>
    </location>
</feature>
<evidence type="ECO:0000256" key="2">
    <source>
        <dbReference type="ARBA" id="ARBA00022475"/>
    </source>
</evidence>
<feature type="transmembrane region" description="Helical" evidence="6">
    <location>
        <begin position="443"/>
        <end position="459"/>
    </location>
</feature>
<feature type="transmembrane region" description="Helical" evidence="6">
    <location>
        <begin position="247"/>
        <end position="266"/>
    </location>
</feature>
<evidence type="ECO:0000256" key="3">
    <source>
        <dbReference type="ARBA" id="ARBA00022692"/>
    </source>
</evidence>
<dbReference type="InterPro" id="IPR052159">
    <property type="entry name" value="Competence_DNA_uptake"/>
</dbReference>
<dbReference type="EMBL" id="LDPR01000005">
    <property type="protein sequence ID" value="KLO37500.1"/>
    <property type="molecule type" value="Genomic_DNA"/>
</dbReference>
<dbReference type="PANTHER" id="PTHR30619">
    <property type="entry name" value="DNA INTERNALIZATION/COMPETENCE PROTEIN COMEC/REC2"/>
    <property type="match status" value="1"/>
</dbReference>
<name>A0A0I9V4C2_9MYCO</name>
<evidence type="ECO:0000259" key="7">
    <source>
        <dbReference type="Pfam" id="PF03772"/>
    </source>
</evidence>
<keyword evidence="2" id="KW-1003">Cell membrane</keyword>
<gene>
    <name evidence="8" type="ORF">ABH38_08215</name>
</gene>
<reference evidence="8 9" key="1">
    <citation type="submission" date="2015-05" db="EMBL/GenBank/DDBJ databases">
        <title>Genome sequence of Mycobacterium haemophilum.</title>
        <authorList>
            <person name="Greninger A.L."/>
            <person name="Cunningham G."/>
            <person name="Miller S."/>
        </authorList>
    </citation>
    <scope>NUCLEOTIDE SEQUENCE [LARGE SCALE GENOMIC DNA]</scope>
    <source>
        <strain evidence="9">UC1</strain>
    </source>
</reference>
<evidence type="ECO:0000256" key="1">
    <source>
        <dbReference type="ARBA" id="ARBA00004651"/>
    </source>
</evidence>
<dbReference type="PATRIC" id="fig|29311.18.peg.595"/>
<evidence type="ECO:0000256" key="5">
    <source>
        <dbReference type="ARBA" id="ARBA00023136"/>
    </source>
</evidence>
<feature type="transmembrane region" description="Helical" evidence="6">
    <location>
        <begin position="56"/>
        <end position="77"/>
    </location>
</feature>
<sequence>MRLVPAALTSWVVTAAGMLWPVGRVLASACVVLTVASGALLWCAARWPDRAARLRVIGAGLVAIGVVGAGFGLAIALRADAVSRHPITAAFGTAAPVTVTPSESAVSVGPGGQHRLMFRATLQRLRADEMSGRVVVFAQSSDFGSQTSLETNTVMVGQPVRFTARITRPARHDLTVAVLNATGPPTRGRAGAVQRVAHAVRSRFAAVVREVLPAGQAAMLPALVLGDTSAVTTETGREFRAAGMTHLTAVSGANVTIVCAAVLFSARLIGPRVAVVLAAAALVAFVIVVQPTASVLRAAVMGAIALSGMLSSRRRQAIPALSAAVLVLLAAAPHLAVDVGFALSVLATAALVVLAPVWSRRMVGRGCPQPLADALAVAWAAHVVTAPLVAGISGRFSLVAAAANLAVAAVIAPITVLGTAAAVVCGLWPAGAQLLIRFTGPELWWVLSVAHWAAWVPVATVPVPAGAPGVLVVGGATVLVVVLWRWRWARMVMSSVLVVAVVCVLAWSLSGLLVGGLTAGSSARRATIMG</sequence>
<feature type="transmembrane region" description="Helical" evidence="6">
    <location>
        <begin position="341"/>
        <end position="359"/>
    </location>
</feature>
<feature type="transmembrane region" description="Helical" evidence="6">
    <location>
        <begin position="318"/>
        <end position="335"/>
    </location>
</feature>
<dbReference type="PANTHER" id="PTHR30619:SF7">
    <property type="entry name" value="BETA-LACTAMASE DOMAIN PROTEIN"/>
    <property type="match status" value="1"/>
</dbReference>
<dbReference type="AlphaFoldDB" id="A0A0I9V4C2"/>
<dbReference type="InterPro" id="IPR004477">
    <property type="entry name" value="ComEC_N"/>
</dbReference>
<evidence type="ECO:0000256" key="4">
    <source>
        <dbReference type="ARBA" id="ARBA00022989"/>
    </source>
</evidence>
<feature type="transmembrane region" description="Helical" evidence="6">
    <location>
        <begin position="465"/>
        <end position="484"/>
    </location>
</feature>
<feature type="transmembrane region" description="Helical" evidence="6">
    <location>
        <begin position="496"/>
        <end position="519"/>
    </location>
</feature>
<evidence type="ECO:0000313" key="8">
    <source>
        <dbReference type="EMBL" id="KLO37500.1"/>
    </source>
</evidence>
<dbReference type="STRING" id="1202450.B586_09075"/>
<accession>A0A0I9V4C2</accession>
<evidence type="ECO:0000313" key="9">
    <source>
        <dbReference type="Proteomes" id="UP000036334"/>
    </source>
</evidence>
<feature type="transmembrane region" description="Helical" evidence="6">
    <location>
        <begin position="25"/>
        <end position="44"/>
    </location>
</feature>
<dbReference type="GO" id="GO:0005886">
    <property type="term" value="C:plasma membrane"/>
    <property type="evidence" value="ECO:0007669"/>
    <property type="project" value="UniProtKB-SubCell"/>
</dbReference>
<comment type="subcellular location">
    <subcellularLocation>
        <location evidence="1">Cell membrane</location>
        <topology evidence="1">Multi-pass membrane protein</topology>
    </subcellularLocation>
</comment>
<proteinExistence type="predicted"/>
<dbReference type="Pfam" id="PF03772">
    <property type="entry name" value="Competence"/>
    <property type="match status" value="1"/>
</dbReference>
<keyword evidence="5 6" id="KW-0472">Membrane</keyword>
<feature type="transmembrane region" description="Helical" evidence="6">
    <location>
        <begin position="371"/>
        <end position="392"/>
    </location>
</feature>
<dbReference type="Proteomes" id="UP000036334">
    <property type="component" value="Unassembled WGS sequence"/>
</dbReference>
<protein>
    <submittedName>
        <fullName evidence="8">Competence protein</fullName>
    </submittedName>
</protein>
<comment type="caution">
    <text evidence="8">The sequence shown here is derived from an EMBL/GenBank/DDBJ whole genome shotgun (WGS) entry which is preliminary data.</text>
</comment>
<organism evidence="8 9">
    <name type="scientific">Mycobacterium haemophilum</name>
    <dbReference type="NCBI Taxonomy" id="29311"/>
    <lineage>
        <taxon>Bacteria</taxon>
        <taxon>Bacillati</taxon>
        <taxon>Actinomycetota</taxon>
        <taxon>Actinomycetes</taxon>
        <taxon>Mycobacteriales</taxon>
        <taxon>Mycobacteriaceae</taxon>
        <taxon>Mycobacterium</taxon>
    </lineage>
</organism>
<keyword evidence="3 6" id="KW-0812">Transmembrane</keyword>
<dbReference type="NCBIfam" id="TIGR00360">
    <property type="entry name" value="ComEC_N-term"/>
    <property type="match status" value="1"/>
</dbReference>
<keyword evidence="9" id="KW-1185">Reference proteome</keyword>